<accession>A0A8K0WTI4</accession>
<reference evidence="2" key="1">
    <citation type="journal article" date="2021" name="Nat. Commun.">
        <title>Genetic determinants of endophytism in the Arabidopsis root mycobiome.</title>
        <authorList>
            <person name="Mesny F."/>
            <person name="Miyauchi S."/>
            <person name="Thiergart T."/>
            <person name="Pickel B."/>
            <person name="Atanasova L."/>
            <person name="Karlsson M."/>
            <person name="Huettel B."/>
            <person name="Barry K.W."/>
            <person name="Haridas S."/>
            <person name="Chen C."/>
            <person name="Bauer D."/>
            <person name="Andreopoulos W."/>
            <person name="Pangilinan J."/>
            <person name="LaButti K."/>
            <person name="Riley R."/>
            <person name="Lipzen A."/>
            <person name="Clum A."/>
            <person name="Drula E."/>
            <person name="Henrissat B."/>
            <person name="Kohler A."/>
            <person name="Grigoriev I.V."/>
            <person name="Martin F.M."/>
            <person name="Hacquard S."/>
        </authorList>
    </citation>
    <scope>NUCLEOTIDE SEQUENCE</scope>
    <source>
        <strain evidence="2">MPI-CAGE-CH-0235</strain>
    </source>
</reference>
<sequence length="94" mass="10690">MPANEYQAWMLYSLATLLMRLANCFLNQTSQLRMTTDKGVSGTIVPPAMRMALSWREVIDKRINHGSASYAVVWNSSNEPSDASQLRYLGRHNR</sequence>
<evidence type="ECO:0000313" key="2">
    <source>
        <dbReference type="EMBL" id="KAH7324286.1"/>
    </source>
</evidence>
<proteinExistence type="predicted"/>
<dbReference type="EMBL" id="JAGPNK010000003">
    <property type="protein sequence ID" value="KAH7324286.1"/>
    <property type="molecule type" value="Genomic_DNA"/>
</dbReference>
<evidence type="ECO:0000313" key="3">
    <source>
        <dbReference type="Proteomes" id="UP000813444"/>
    </source>
</evidence>
<dbReference type="Proteomes" id="UP000813444">
    <property type="component" value="Unassembled WGS sequence"/>
</dbReference>
<evidence type="ECO:0000256" key="1">
    <source>
        <dbReference type="SAM" id="SignalP"/>
    </source>
</evidence>
<comment type="caution">
    <text evidence="2">The sequence shown here is derived from an EMBL/GenBank/DDBJ whole genome shotgun (WGS) entry which is preliminary data.</text>
</comment>
<protein>
    <submittedName>
        <fullName evidence="2">Uncharacterized protein</fullName>
    </submittedName>
</protein>
<keyword evidence="1" id="KW-0732">Signal</keyword>
<feature type="signal peptide" evidence="1">
    <location>
        <begin position="1"/>
        <end position="24"/>
    </location>
</feature>
<feature type="chain" id="PRO_5035470216" evidence="1">
    <location>
        <begin position="25"/>
        <end position="94"/>
    </location>
</feature>
<gene>
    <name evidence="2" type="ORF">B0I35DRAFT_423843</name>
</gene>
<dbReference type="AlphaFoldDB" id="A0A8K0WTI4"/>
<keyword evidence="3" id="KW-1185">Reference proteome</keyword>
<organism evidence="2 3">
    <name type="scientific">Stachybotrys elegans</name>
    <dbReference type="NCBI Taxonomy" id="80388"/>
    <lineage>
        <taxon>Eukaryota</taxon>
        <taxon>Fungi</taxon>
        <taxon>Dikarya</taxon>
        <taxon>Ascomycota</taxon>
        <taxon>Pezizomycotina</taxon>
        <taxon>Sordariomycetes</taxon>
        <taxon>Hypocreomycetidae</taxon>
        <taxon>Hypocreales</taxon>
        <taxon>Stachybotryaceae</taxon>
        <taxon>Stachybotrys</taxon>
    </lineage>
</organism>
<name>A0A8K0WTI4_9HYPO</name>